<feature type="binding site" evidence="10">
    <location>
        <position position="554"/>
    </location>
    <ligand>
        <name>L-isoleucyl-5'-AMP</name>
        <dbReference type="ChEBI" id="CHEBI:178002"/>
    </ligand>
</feature>
<gene>
    <name evidence="10 13" type="primary">ileS</name>
    <name evidence="13" type="ORF">SALLE_v1c06150</name>
</gene>
<keyword evidence="14" id="KW-1185">Reference proteome</keyword>
<keyword evidence="10" id="KW-0862">Zinc</keyword>
<feature type="domain" description="Aminoacyl-tRNA synthetase class Ia" evidence="11">
    <location>
        <begin position="28"/>
        <end position="633"/>
    </location>
</feature>
<dbReference type="SUPFAM" id="SSF50677">
    <property type="entry name" value="ValRS/IleRS/LeuRS editing domain"/>
    <property type="match status" value="1"/>
</dbReference>
<dbReference type="Gene3D" id="3.40.50.620">
    <property type="entry name" value="HUPs"/>
    <property type="match status" value="2"/>
</dbReference>
<feature type="binding site" evidence="10">
    <location>
        <position position="598"/>
    </location>
    <ligand>
        <name>ATP</name>
        <dbReference type="ChEBI" id="CHEBI:30616"/>
    </ligand>
</feature>
<name>A0A345Z3V8_9MOLU</name>
<dbReference type="SUPFAM" id="SSF47323">
    <property type="entry name" value="Anticodon-binding domain of a subclass of class I aminoacyl-tRNA synthetases"/>
    <property type="match status" value="1"/>
</dbReference>
<keyword evidence="2 10" id="KW-0963">Cytoplasm</keyword>
<proteinExistence type="inferred from homology"/>
<dbReference type="EMBL" id="CP031376">
    <property type="protein sequence ID" value="AXK51287.1"/>
    <property type="molecule type" value="Genomic_DNA"/>
</dbReference>
<keyword evidence="3 10" id="KW-0436">Ligase</keyword>
<dbReference type="PANTHER" id="PTHR42765:SF1">
    <property type="entry name" value="ISOLEUCINE--TRNA LIGASE, MITOCHONDRIAL"/>
    <property type="match status" value="1"/>
</dbReference>
<dbReference type="Proteomes" id="UP000254792">
    <property type="component" value="Chromosome"/>
</dbReference>
<feature type="short sequence motif" description="'KMSKS' region" evidence="10">
    <location>
        <begin position="595"/>
        <end position="599"/>
    </location>
</feature>
<evidence type="ECO:0000313" key="14">
    <source>
        <dbReference type="Proteomes" id="UP000254792"/>
    </source>
</evidence>
<dbReference type="GO" id="GO:0000049">
    <property type="term" value="F:tRNA binding"/>
    <property type="evidence" value="ECO:0007669"/>
    <property type="project" value="InterPro"/>
</dbReference>
<dbReference type="NCBIfam" id="TIGR00392">
    <property type="entry name" value="ileS"/>
    <property type="match status" value="1"/>
</dbReference>
<evidence type="ECO:0000259" key="11">
    <source>
        <dbReference type="Pfam" id="PF00133"/>
    </source>
</evidence>
<evidence type="ECO:0000256" key="9">
    <source>
        <dbReference type="ARBA" id="ARBA00048359"/>
    </source>
</evidence>
<dbReference type="InterPro" id="IPR009080">
    <property type="entry name" value="tRNAsynth_Ia_anticodon-bd"/>
</dbReference>
<comment type="cofactor">
    <cofactor evidence="10">
        <name>Zn(2+)</name>
        <dbReference type="ChEBI" id="CHEBI:29105"/>
    </cofactor>
    <text evidence="10">Binds 1 zinc ion per subunit.</text>
</comment>
<dbReference type="FunFam" id="3.40.50.620:FF:000152">
    <property type="entry name" value="Isoleucine--tRNA ligase"/>
    <property type="match status" value="1"/>
</dbReference>
<dbReference type="Pfam" id="PF00133">
    <property type="entry name" value="tRNA-synt_1"/>
    <property type="match status" value="1"/>
</dbReference>
<sequence>MANYKDTLLIQNTDFEMRAGLKDKEPKIQEKWEKLNIYNKKIKLNDKKPLFILHDGPPYANGDIHVGHALNKSLKDFIVRWKNSNGYKSPYIMGWDTHGLPIETAIAKTGVDRKKVSPEVFRDLCRNYAIEQIENQKKGFKRLGIFTDDKVIYRTLDPSFEISQLKLFAKLVEKKLVYKDLKPIFWSPSSETALAEAEIEYQDVKSPSMYIAAKVVKTSAWKNLPQDHFIIWTTTPWTIPANQLIAAGSEIEYVLVSVKGDERRFVIAKSLLPIVGETIGWEEPKIIATFLGSELENSTYQHPLYEKQISKVVLGEHVTSDSGTGLVHTAGGFGEDDYQLVKREKMQAFAPIDNSGHFDKTIEDKDLIGVFYDDANKIVGGKLTENKNLLKMKWITHSYPHDWRTKKPVIWRATAQWFVGLEKAIPQIVTHIDKIKTKPEWSQNRLKSLIEGRKEWTISRQRLWGVPIIGFYDKNDKLVLNSEVVNFAIDILAKEGTNVWFTKPADYFLPESYRNQNHTKETDILDVWFDSGCSNIALQERFPEFKRPYDVYLEGNDQYRGWFNSSLINSVIWDNQAPYKQLITHGMTNDEKGKKMSKSIGNTIDPISIANEMGSDILRLWVASTDYTDDQKIGTEILKQVGESYRKIRNTVRFILSNLVDFDPEKNYQKKLNPVDEFSLHNLTIFKQKITQAYESYQFNLVYQLLNNYVNNELSAFYLDFIKDILYIEKQDDLRRRQVQTVLYEQLWVLIDSIRPILVHTTEEIYDNIKFIKKEESVHLLDLRKQDFSIKSEQVNNWNKFLIFRDEINKALELARNEKIIKKSFEAKLEIEISSEFEEMVKISDLEQILIVSQIEFKKVADPIYSGKIGKVCVQIREGSKCERCWGIFAKLATEDLCERCHKVISD</sequence>
<organism evidence="13 14">
    <name type="scientific">Spiroplasma alleghenense</name>
    <dbReference type="NCBI Taxonomy" id="216931"/>
    <lineage>
        <taxon>Bacteria</taxon>
        <taxon>Bacillati</taxon>
        <taxon>Mycoplasmatota</taxon>
        <taxon>Mollicutes</taxon>
        <taxon>Entomoplasmatales</taxon>
        <taxon>Spiroplasmataceae</taxon>
        <taxon>Spiroplasma</taxon>
    </lineage>
</organism>
<dbReference type="InterPro" id="IPR001412">
    <property type="entry name" value="aa-tRNA-synth_I_CS"/>
</dbReference>
<dbReference type="InterPro" id="IPR013155">
    <property type="entry name" value="M/V/L/I-tRNA-synth_anticd-bd"/>
</dbReference>
<evidence type="ECO:0000256" key="5">
    <source>
        <dbReference type="ARBA" id="ARBA00022840"/>
    </source>
</evidence>
<dbReference type="GO" id="GO:0004822">
    <property type="term" value="F:isoleucine-tRNA ligase activity"/>
    <property type="evidence" value="ECO:0007669"/>
    <property type="project" value="UniProtKB-UniRule"/>
</dbReference>
<evidence type="ECO:0000256" key="1">
    <source>
        <dbReference type="ARBA" id="ARBA00006887"/>
    </source>
</evidence>
<dbReference type="SUPFAM" id="SSF52374">
    <property type="entry name" value="Nucleotidylyl transferase"/>
    <property type="match status" value="1"/>
</dbReference>
<feature type="short sequence motif" description="'HIGH' region" evidence="10">
    <location>
        <begin position="58"/>
        <end position="68"/>
    </location>
</feature>
<dbReference type="RefSeq" id="WP_115558191.1">
    <property type="nucleotide sequence ID" value="NZ_CP031376.1"/>
</dbReference>
<dbReference type="InterPro" id="IPR033708">
    <property type="entry name" value="Anticodon_Ile_BEm"/>
</dbReference>
<dbReference type="GO" id="GO:0002161">
    <property type="term" value="F:aminoacyl-tRNA deacylase activity"/>
    <property type="evidence" value="ECO:0007669"/>
    <property type="project" value="InterPro"/>
</dbReference>
<keyword evidence="4 10" id="KW-0547">Nucleotide-binding</keyword>
<comment type="function">
    <text evidence="8 10">Catalyzes the attachment of isoleucine to tRNA(Ile). As IleRS can inadvertently accommodate and process structurally similar amino acids such as valine, to avoid such errors it has two additional distinct tRNA(Ile)-dependent editing activities. One activity is designated as 'pretransfer' editing and involves the hydrolysis of activated Val-AMP. The other activity is designated 'posttransfer' editing and involves deacylation of mischarged Val-tRNA(Ile).</text>
</comment>
<comment type="catalytic activity">
    <reaction evidence="9 10">
        <text>tRNA(Ile) + L-isoleucine + ATP = L-isoleucyl-tRNA(Ile) + AMP + diphosphate</text>
        <dbReference type="Rhea" id="RHEA:11060"/>
        <dbReference type="Rhea" id="RHEA-COMP:9666"/>
        <dbReference type="Rhea" id="RHEA-COMP:9695"/>
        <dbReference type="ChEBI" id="CHEBI:30616"/>
        <dbReference type="ChEBI" id="CHEBI:33019"/>
        <dbReference type="ChEBI" id="CHEBI:58045"/>
        <dbReference type="ChEBI" id="CHEBI:78442"/>
        <dbReference type="ChEBI" id="CHEBI:78528"/>
        <dbReference type="ChEBI" id="CHEBI:456215"/>
        <dbReference type="EC" id="6.1.1.5"/>
    </reaction>
</comment>
<dbReference type="HAMAP" id="MF_02002">
    <property type="entry name" value="Ile_tRNA_synth_type1"/>
    <property type="match status" value="1"/>
</dbReference>
<dbReference type="InterPro" id="IPR009008">
    <property type="entry name" value="Val/Leu/Ile-tRNA-synth_edit"/>
</dbReference>
<keyword evidence="7 10" id="KW-0030">Aminoacyl-tRNA synthetase</keyword>
<dbReference type="GO" id="GO:0005829">
    <property type="term" value="C:cytosol"/>
    <property type="evidence" value="ECO:0007669"/>
    <property type="project" value="TreeGrafter"/>
</dbReference>
<feature type="domain" description="Methionyl/Valyl/Leucyl/Isoleucyl-tRNA synthetase anticodon-binding" evidence="12">
    <location>
        <begin position="680"/>
        <end position="830"/>
    </location>
</feature>
<dbReference type="InterPro" id="IPR002300">
    <property type="entry name" value="aa-tRNA-synth_Ia"/>
</dbReference>
<keyword evidence="5 10" id="KW-0067">ATP-binding</keyword>
<reference evidence="13 14" key="1">
    <citation type="submission" date="2018-07" db="EMBL/GenBank/DDBJ databases">
        <title>Complete genome sequence of Spiroplasma alleghenense PLHS-1 (ATCC 51752).</title>
        <authorList>
            <person name="Chou L."/>
            <person name="Lee T.-Y."/>
            <person name="Tsai Y.-M."/>
            <person name="Kuo C.-H."/>
        </authorList>
    </citation>
    <scope>NUCLEOTIDE SEQUENCE [LARGE SCALE GENOMIC DNA]</scope>
    <source>
        <strain evidence="13 14">PLHS-1</strain>
    </source>
</reference>
<keyword evidence="6 10" id="KW-0648">Protein biosynthesis</keyword>
<evidence type="ECO:0000256" key="7">
    <source>
        <dbReference type="ARBA" id="ARBA00023146"/>
    </source>
</evidence>
<feature type="binding site" evidence="10">
    <location>
        <position position="898"/>
    </location>
    <ligand>
        <name>Zn(2+)</name>
        <dbReference type="ChEBI" id="CHEBI:29105"/>
    </ligand>
</feature>
<evidence type="ECO:0000256" key="10">
    <source>
        <dbReference type="HAMAP-Rule" id="MF_02002"/>
    </source>
</evidence>
<comment type="domain">
    <text evidence="10">IleRS has two distinct active sites: one for aminoacylation and one for editing. The misactivated valine is translocated from the active site to the editing site, which sterically excludes the correctly activated isoleucine. The single editing site contains two valyl binding pockets, one specific for each substrate (Val-AMP or Val-tRNA(Ile)).</text>
</comment>
<dbReference type="Gene3D" id="1.10.10.830">
    <property type="entry name" value="Ile-tRNA synthetase CP2 domain-like"/>
    <property type="match status" value="1"/>
</dbReference>
<keyword evidence="10" id="KW-0479">Metal-binding</keyword>
<evidence type="ECO:0000313" key="13">
    <source>
        <dbReference type="EMBL" id="AXK51287.1"/>
    </source>
</evidence>
<dbReference type="PRINTS" id="PR00984">
    <property type="entry name" value="TRNASYNTHILE"/>
</dbReference>
<evidence type="ECO:0000256" key="8">
    <source>
        <dbReference type="ARBA" id="ARBA00025217"/>
    </source>
</evidence>
<evidence type="ECO:0000256" key="4">
    <source>
        <dbReference type="ARBA" id="ARBA00022741"/>
    </source>
</evidence>
<dbReference type="AlphaFoldDB" id="A0A345Z3V8"/>
<feature type="binding site" evidence="10">
    <location>
        <position position="885"/>
    </location>
    <ligand>
        <name>Zn(2+)</name>
        <dbReference type="ChEBI" id="CHEBI:29105"/>
    </ligand>
</feature>
<dbReference type="CDD" id="cd07960">
    <property type="entry name" value="Anticodon_Ia_Ile_BEm"/>
    <property type="match status" value="1"/>
</dbReference>
<dbReference type="KEGG" id="salx:SALLE_v1c06150"/>
<dbReference type="GO" id="GO:0005524">
    <property type="term" value="F:ATP binding"/>
    <property type="evidence" value="ECO:0007669"/>
    <property type="project" value="UniProtKB-UniRule"/>
</dbReference>
<dbReference type="InterPro" id="IPR023585">
    <property type="entry name" value="Ile-tRNA-ligase_type1"/>
</dbReference>
<evidence type="ECO:0000259" key="12">
    <source>
        <dbReference type="Pfam" id="PF08264"/>
    </source>
</evidence>
<dbReference type="PANTHER" id="PTHR42765">
    <property type="entry name" value="SOLEUCYL-TRNA SYNTHETASE"/>
    <property type="match status" value="1"/>
</dbReference>
<dbReference type="Gene3D" id="1.10.730.20">
    <property type="match status" value="1"/>
</dbReference>
<dbReference type="GO" id="GO:0006428">
    <property type="term" value="P:isoleucyl-tRNA aminoacylation"/>
    <property type="evidence" value="ECO:0007669"/>
    <property type="project" value="UniProtKB-UniRule"/>
</dbReference>
<dbReference type="Pfam" id="PF08264">
    <property type="entry name" value="Anticodon_1"/>
    <property type="match status" value="1"/>
</dbReference>
<dbReference type="GO" id="GO:0008270">
    <property type="term" value="F:zinc ion binding"/>
    <property type="evidence" value="ECO:0007669"/>
    <property type="project" value="UniProtKB-UniRule"/>
</dbReference>
<comment type="subcellular location">
    <subcellularLocation>
        <location evidence="10">Cytoplasm</location>
    </subcellularLocation>
</comment>
<accession>A0A345Z3V8</accession>
<feature type="binding site" evidence="10">
    <location>
        <position position="882"/>
    </location>
    <ligand>
        <name>Zn(2+)</name>
        <dbReference type="ChEBI" id="CHEBI:29105"/>
    </ligand>
</feature>
<dbReference type="InterPro" id="IPR002301">
    <property type="entry name" value="Ile-tRNA-ligase"/>
</dbReference>
<feature type="binding site" evidence="10">
    <location>
        <position position="901"/>
    </location>
    <ligand>
        <name>Zn(2+)</name>
        <dbReference type="ChEBI" id="CHEBI:29105"/>
    </ligand>
</feature>
<evidence type="ECO:0000256" key="6">
    <source>
        <dbReference type="ARBA" id="ARBA00022917"/>
    </source>
</evidence>
<evidence type="ECO:0000256" key="3">
    <source>
        <dbReference type="ARBA" id="ARBA00022598"/>
    </source>
</evidence>
<dbReference type="OrthoDB" id="9810365at2"/>
<dbReference type="InterPro" id="IPR050081">
    <property type="entry name" value="Ile-tRNA_ligase"/>
</dbReference>
<protein>
    <recommendedName>
        <fullName evidence="10">Isoleucine--tRNA ligase</fullName>
        <ecNumber evidence="10">6.1.1.5</ecNumber>
    </recommendedName>
    <alternativeName>
        <fullName evidence="10">Isoleucyl-tRNA synthetase</fullName>
        <shortName evidence="10">IleRS</shortName>
    </alternativeName>
</protein>
<dbReference type="PROSITE" id="PS00178">
    <property type="entry name" value="AA_TRNA_LIGASE_I"/>
    <property type="match status" value="1"/>
</dbReference>
<evidence type="ECO:0000256" key="2">
    <source>
        <dbReference type="ARBA" id="ARBA00022490"/>
    </source>
</evidence>
<comment type="subunit">
    <text evidence="10">Monomer.</text>
</comment>
<comment type="similarity">
    <text evidence="1 10">Belongs to the class-I aminoacyl-tRNA synthetase family. IleS type 1 subfamily.</text>
</comment>
<dbReference type="InterPro" id="IPR014729">
    <property type="entry name" value="Rossmann-like_a/b/a_fold"/>
</dbReference>
<dbReference type="EC" id="6.1.1.5" evidence="10"/>